<name>A0A6I4U9K1_9SPHN</name>
<feature type="domain" description="NAD-dependent epimerase/dehydratase" evidence="2">
    <location>
        <begin position="3"/>
        <end position="225"/>
    </location>
</feature>
<protein>
    <submittedName>
        <fullName evidence="3">NAD-dependent epimerase/dehydratase family protein</fullName>
    </submittedName>
</protein>
<proteinExistence type="predicted"/>
<accession>A0A6I4U9K1</accession>
<reference evidence="3 4" key="1">
    <citation type="submission" date="2019-12" db="EMBL/GenBank/DDBJ databases">
        <title>Genomic-based taxomic classification of the family Erythrobacteraceae.</title>
        <authorList>
            <person name="Xu L."/>
        </authorList>
    </citation>
    <scope>NUCLEOTIDE SEQUENCE [LARGE SCALE GENOMIC DNA]</scope>
    <source>
        <strain evidence="3 4">LMG 29519</strain>
    </source>
</reference>
<dbReference type="Pfam" id="PF01370">
    <property type="entry name" value="Epimerase"/>
    <property type="match status" value="1"/>
</dbReference>
<dbReference type="InterPro" id="IPR001509">
    <property type="entry name" value="Epimerase_deHydtase"/>
</dbReference>
<comment type="caution">
    <text evidence="3">The sequence shown here is derived from an EMBL/GenBank/DDBJ whole genome shotgun (WGS) entry which is preliminary data.</text>
</comment>
<dbReference type="InterPro" id="IPR051783">
    <property type="entry name" value="NAD(P)-dependent_oxidoreduct"/>
</dbReference>
<dbReference type="GO" id="GO:0004029">
    <property type="term" value="F:aldehyde dehydrogenase (NAD+) activity"/>
    <property type="evidence" value="ECO:0007669"/>
    <property type="project" value="TreeGrafter"/>
</dbReference>
<evidence type="ECO:0000259" key="2">
    <source>
        <dbReference type="Pfam" id="PF01370"/>
    </source>
</evidence>
<dbReference type="PANTHER" id="PTHR48079">
    <property type="entry name" value="PROTEIN YEEZ"/>
    <property type="match status" value="1"/>
</dbReference>
<dbReference type="SUPFAM" id="SSF51735">
    <property type="entry name" value="NAD(P)-binding Rossmann-fold domains"/>
    <property type="match status" value="1"/>
</dbReference>
<evidence type="ECO:0000313" key="4">
    <source>
        <dbReference type="Proteomes" id="UP000429229"/>
    </source>
</evidence>
<keyword evidence="4" id="KW-1185">Reference proteome</keyword>
<evidence type="ECO:0000256" key="1">
    <source>
        <dbReference type="SAM" id="MobiDB-lite"/>
    </source>
</evidence>
<sequence>MKIAVTGANGFVGREVLRQLPQAGHSVVPLVRSASGLPGEVVTGNLDEGRLSAQDLAGCDAVIHLAARTHVMNETESDPLPEYRRANVEGTDRLLDAALAAGVGRVVFMSSVKAVGERSAPGAPLGPDTPPEPEDAYGQSKREAEGLVQQRCEAAGIGWTIIRPPLVHGEGAQGNLQRLVRLIERGLPLPFGAVRNARSIVSVRNLAAAAIAATDATDAAGRVLHIADLTVSTPELIRELGRAVGRKPLLVPVPPALMTAVASVLGRGAEVQRLFGSLELETASSWGALGLDPPFDPREQLRASIRS</sequence>
<feature type="region of interest" description="Disordered" evidence="1">
    <location>
        <begin position="117"/>
        <end position="145"/>
    </location>
</feature>
<dbReference type="RefSeq" id="WP_160617478.1">
    <property type="nucleotide sequence ID" value="NZ_WTYR01000001.1"/>
</dbReference>
<dbReference type="EMBL" id="WTYR01000001">
    <property type="protein sequence ID" value="MXP10921.1"/>
    <property type="molecule type" value="Genomic_DNA"/>
</dbReference>
<dbReference type="GO" id="GO:0005737">
    <property type="term" value="C:cytoplasm"/>
    <property type="evidence" value="ECO:0007669"/>
    <property type="project" value="TreeGrafter"/>
</dbReference>
<dbReference type="Gene3D" id="3.40.50.720">
    <property type="entry name" value="NAD(P)-binding Rossmann-like Domain"/>
    <property type="match status" value="1"/>
</dbReference>
<gene>
    <name evidence="3" type="ORF">GRI68_12095</name>
</gene>
<dbReference type="AlphaFoldDB" id="A0A6I4U9K1"/>
<dbReference type="InterPro" id="IPR036291">
    <property type="entry name" value="NAD(P)-bd_dom_sf"/>
</dbReference>
<organism evidence="3 4">
    <name type="scientific">Alteriqipengyuania halimionae</name>
    <dbReference type="NCBI Taxonomy" id="1926630"/>
    <lineage>
        <taxon>Bacteria</taxon>
        <taxon>Pseudomonadati</taxon>
        <taxon>Pseudomonadota</taxon>
        <taxon>Alphaproteobacteria</taxon>
        <taxon>Sphingomonadales</taxon>
        <taxon>Erythrobacteraceae</taxon>
        <taxon>Alteriqipengyuania</taxon>
    </lineage>
</organism>
<dbReference type="OrthoDB" id="9814124at2"/>
<dbReference type="Proteomes" id="UP000429229">
    <property type="component" value="Unassembled WGS sequence"/>
</dbReference>
<evidence type="ECO:0000313" key="3">
    <source>
        <dbReference type="EMBL" id="MXP10921.1"/>
    </source>
</evidence>
<dbReference type="PANTHER" id="PTHR48079:SF6">
    <property type="entry name" value="NAD(P)-BINDING DOMAIN-CONTAINING PROTEIN-RELATED"/>
    <property type="match status" value="1"/>
</dbReference>